<feature type="region of interest" description="Disordered" evidence="11">
    <location>
        <begin position="1131"/>
        <end position="1161"/>
    </location>
</feature>
<evidence type="ECO:0000256" key="5">
    <source>
        <dbReference type="ARBA" id="ARBA00023117"/>
    </source>
</evidence>
<dbReference type="GO" id="GO:0000976">
    <property type="term" value="F:transcription cis-regulatory region binding"/>
    <property type="evidence" value="ECO:0007669"/>
    <property type="project" value="TreeGrafter"/>
</dbReference>
<evidence type="ECO:0000256" key="6">
    <source>
        <dbReference type="ARBA" id="ARBA00023163"/>
    </source>
</evidence>
<feature type="compositionally biased region" description="Basic and acidic residues" evidence="11">
    <location>
        <begin position="2430"/>
        <end position="2441"/>
    </location>
</feature>
<organism evidence="13">
    <name type="scientific">Absidia glauca</name>
    <name type="common">Pin mould</name>
    <dbReference type="NCBI Taxonomy" id="4829"/>
    <lineage>
        <taxon>Eukaryota</taxon>
        <taxon>Fungi</taxon>
        <taxon>Fungi incertae sedis</taxon>
        <taxon>Mucoromycota</taxon>
        <taxon>Mucoromycotina</taxon>
        <taxon>Mucoromycetes</taxon>
        <taxon>Mucorales</taxon>
        <taxon>Cunninghamellaceae</taxon>
        <taxon>Absidia</taxon>
    </lineage>
</organism>
<feature type="compositionally biased region" description="Basic and acidic residues" evidence="11">
    <location>
        <begin position="1981"/>
        <end position="1990"/>
    </location>
</feature>
<dbReference type="InterPro" id="IPR036427">
    <property type="entry name" value="Bromodomain-like_sf"/>
</dbReference>
<feature type="compositionally biased region" description="Polar residues" evidence="11">
    <location>
        <begin position="1661"/>
        <end position="1698"/>
    </location>
</feature>
<feature type="compositionally biased region" description="Low complexity" evidence="11">
    <location>
        <begin position="2005"/>
        <end position="2023"/>
    </location>
</feature>
<dbReference type="PANTHER" id="PTHR15137:SF9">
    <property type="entry name" value="TRANSCRIPTION INITIATION FACTOR TFIID SUBUNIT 2"/>
    <property type="match status" value="1"/>
</dbReference>
<feature type="compositionally biased region" description="Polar residues" evidence="11">
    <location>
        <begin position="2052"/>
        <end position="2064"/>
    </location>
</feature>
<dbReference type="InterPro" id="IPR057991">
    <property type="entry name" value="TPR_TAF2_C"/>
</dbReference>
<feature type="region of interest" description="Disordered" evidence="11">
    <location>
        <begin position="1661"/>
        <end position="1757"/>
    </location>
</feature>
<feature type="region of interest" description="Disordered" evidence="11">
    <location>
        <begin position="2403"/>
        <end position="2451"/>
    </location>
</feature>
<dbReference type="GO" id="GO:0006325">
    <property type="term" value="P:chromatin organization"/>
    <property type="evidence" value="ECO:0007669"/>
    <property type="project" value="UniProtKB-ARBA"/>
</dbReference>
<feature type="compositionally biased region" description="Pro residues" evidence="11">
    <location>
        <begin position="1536"/>
        <end position="1546"/>
    </location>
</feature>
<feature type="compositionally biased region" description="Polar residues" evidence="11">
    <location>
        <begin position="2442"/>
        <end position="2451"/>
    </location>
</feature>
<evidence type="ECO:0000256" key="10">
    <source>
        <dbReference type="PROSITE-ProRule" id="PRU00035"/>
    </source>
</evidence>
<evidence type="ECO:0000259" key="12">
    <source>
        <dbReference type="PROSITE" id="PS50014"/>
    </source>
</evidence>
<feature type="compositionally biased region" description="Low complexity" evidence="11">
    <location>
        <begin position="1413"/>
        <end position="1451"/>
    </location>
</feature>
<feature type="region of interest" description="Disordered" evidence="11">
    <location>
        <begin position="1413"/>
        <end position="1554"/>
    </location>
</feature>
<feature type="domain" description="Bromo" evidence="12">
    <location>
        <begin position="1569"/>
        <end position="1641"/>
    </location>
</feature>
<dbReference type="Pfam" id="PF25316">
    <property type="entry name" value="TAF2_3rd"/>
    <property type="match status" value="1"/>
</dbReference>
<evidence type="ECO:0000256" key="4">
    <source>
        <dbReference type="ARBA" id="ARBA00023015"/>
    </source>
</evidence>
<feature type="compositionally biased region" description="Pro residues" evidence="11">
    <location>
        <begin position="1513"/>
        <end position="1524"/>
    </location>
</feature>
<dbReference type="Pfam" id="PF25577">
    <property type="entry name" value="TPR_TAF2_C"/>
    <property type="match status" value="1"/>
</dbReference>
<feature type="region of interest" description="Disordered" evidence="11">
    <location>
        <begin position="1981"/>
        <end position="2108"/>
    </location>
</feature>
<keyword evidence="14" id="KW-1185">Reference proteome</keyword>
<dbReference type="OMA" id="REFLMPI"/>
<dbReference type="InParanoid" id="A0A168KYL2"/>
<dbReference type="PANTHER" id="PTHR15137">
    <property type="entry name" value="TRANSCRIPTION INITIATION FACTOR TFIID"/>
    <property type="match status" value="1"/>
</dbReference>
<dbReference type="SUPFAM" id="SSF55486">
    <property type="entry name" value="Metalloproteases ('zincins'), catalytic domain"/>
    <property type="match status" value="1"/>
</dbReference>
<protein>
    <recommendedName>
        <fullName evidence="3">Transcription initiation factor TFIID subunit 2</fullName>
    </recommendedName>
    <alternativeName>
        <fullName evidence="9">TBP-associated factor 2</fullName>
    </alternativeName>
</protein>
<keyword evidence="7" id="KW-0539">Nucleus</keyword>
<keyword evidence="4" id="KW-0805">Transcription regulation</keyword>
<feature type="compositionally biased region" description="Polar residues" evidence="11">
    <location>
        <begin position="1705"/>
        <end position="1720"/>
    </location>
</feature>
<dbReference type="PROSITE" id="PS00633">
    <property type="entry name" value="BROMODOMAIN_1"/>
    <property type="match status" value="3"/>
</dbReference>
<feature type="compositionally biased region" description="Pro residues" evidence="11">
    <location>
        <begin position="2042"/>
        <end position="2051"/>
    </location>
</feature>
<feature type="compositionally biased region" description="Low complexity" evidence="11">
    <location>
        <begin position="1201"/>
        <end position="1229"/>
    </location>
</feature>
<evidence type="ECO:0000256" key="3">
    <source>
        <dbReference type="ARBA" id="ARBA00017363"/>
    </source>
</evidence>
<feature type="region of interest" description="Disordered" evidence="11">
    <location>
        <begin position="1201"/>
        <end position="1272"/>
    </location>
</feature>
<dbReference type="InterPro" id="IPR037813">
    <property type="entry name" value="TAF2"/>
</dbReference>
<feature type="domain" description="Bromo" evidence="12">
    <location>
        <begin position="1893"/>
        <end position="1963"/>
    </location>
</feature>
<feature type="domain" description="Bromo" evidence="12">
    <location>
        <begin position="2127"/>
        <end position="2199"/>
    </location>
</feature>
<dbReference type="GO" id="GO:0003682">
    <property type="term" value="F:chromatin binding"/>
    <property type="evidence" value="ECO:0007669"/>
    <property type="project" value="TreeGrafter"/>
</dbReference>
<evidence type="ECO:0000256" key="2">
    <source>
        <dbReference type="ARBA" id="ARBA00010937"/>
    </source>
</evidence>
<accession>A0A168KYL2</accession>
<dbReference type="OrthoDB" id="308861at2759"/>
<keyword evidence="6" id="KW-0804">Transcription</keyword>
<feature type="compositionally biased region" description="Polar residues" evidence="11">
    <location>
        <begin position="1238"/>
        <end position="1254"/>
    </location>
</feature>
<evidence type="ECO:0000256" key="11">
    <source>
        <dbReference type="SAM" id="MobiDB-lite"/>
    </source>
</evidence>
<dbReference type="STRING" id="4829.A0A168KYL2"/>
<feature type="compositionally biased region" description="Polar residues" evidence="11">
    <location>
        <begin position="2080"/>
        <end position="2108"/>
    </location>
</feature>
<dbReference type="GO" id="GO:0005669">
    <property type="term" value="C:transcription factor TFIID complex"/>
    <property type="evidence" value="ECO:0007669"/>
    <property type="project" value="InterPro"/>
</dbReference>
<dbReference type="PRINTS" id="PR00503">
    <property type="entry name" value="BROMODOMAIN"/>
</dbReference>
<feature type="region of interest" description="Disordered" evidence="11">
    <location>
        <begin position="2229"/>
        <end position="2248"/>
    </location>
</feature>
<reference evidence="13" key="1">
    <citation type="submission" date="2016-04" db="EMBL/GenBank/DDBJ databases">
        <authorList>
            <person name="Evans L.H."/>
            <person name="Alamgir A."/>
            <person name="Owens N."/>
            <person name="Weber N.D."/>
            <person name="Virtaneva K."/>
            <person name="Barbian K."/>
            <person name="Babar A."/>
            <person name="Rosenke K."/>
        </authorList>
    </citation>
    <scope>NUCLEOTIDE SEQUENCE [LARGE SCALE GENOMIC DNA]</scope>
    <source>
        <strain evidence="13">CBS 101.48</strain>
    </source>
</reference>
<keyword evidence="5 10" id="KW-0103">Bromodomain</keyword>
<comment type="similarity">
    <text evidence="2">Belongs to the TAF2 family.</text>
</comment>
<gene>
    <name evidence="13" type="primary">ABSGL_01032.1 scaffold 1223</name>
</gene>
<dbReference type="Gene3D" id="2.60.40.1730">
    <property type="entry name" value="tricorn interacting facor f3 domain"/>
    <property type="match status" value="1"/>
</dbReference>
<feature type="compositionally biased region" description="Low complexity" evidence="11">
    <location>
        <begin position="1737"/>
        <end position="1756"/>
    </location>
</feature>
<dbReference type="InterPro" id="IPR001487">
    <property type="entry name" value="Bromodomain"/>
</dbReference>
<comment type="function">
    <text evidence="8">Functions as a component of the DNA-binding general transcription factor complex TFIID. Binding of TFIID to a promoter (with or without TATA element) is the initial step in pre-initiation complex (PIC) formation. TFIID plays a key role in the regulation of gene expression by RNA polymerase II through different activities such as transcription activator interaction, core promoter recognition and selectivity, TFIIA and TFIIB interaction, chromatin modification (histone acetylation by TAF1), facilitation of DNA opening and initiation of transcription.</text>
</comment>
<feature type="compositionally biased region" description="Polar residues" evidence="11">
    <location>
        <begin position="1452"/>
        <end position="1472"/>
    </location>
</feature>
<dbReference type="InterPro" id="IPR018359">
    <property type="entry name" value="Bromodomain_CS"/>
</dbReference>
<feature type="domain" description="Bromo" evidence="12">
    <location>
        <begin position="1279"/>
        <end position="1351"/>
    </location>
</feature>
<evidence type="ECO:0000313" key="14">
    <source>
        <dbReference type="Proteomes" id="UP000078561"/>
    </source>
</evidence>
<dbReference type="CDD" id="cd04369">
    <property type="entry name" value="Bromodomain"/>
    <property type="match status" value="2"/>
</dbReference>
<proteinExistence type="inferred from homology"/>
<feature type="domain" description="Bromo" evidence="12">
    <location>
        <begin position="1781"/>
        <end position="1853"/>
    </location>
</feature>
<dbReference type="CDD" id="cd09839">
    <property type="entry name" value="M1_like_TAF2"/>
    <property type="match status" value="1"/>
</dbReference>
<comment type="subcellular location">
    <subcellularLocation>
        <location evidence="1">Nucleus</location>
    </subcellularLocation>
</comment>
<dbReference type="InterPro" id="IPR027268">
    <property type="entry name" value="Peptidase_M4/M1_CTD_sf"/>
</dbReference>
<sequence>MVTKQPLCHIDITKTYVNGTSVDFDWSDPVSELTLGGNTNIAHHQIYKSKYLAALRDADDGELSISIPDHCIKQMTESEAQLISNQIFLQSHADLNDDNNDKSTNSNEPNIPSYAPIVIRIDFKLEDPRAGIVFVEPEDEIAPYRAHHLYTVNQPLPGATRAWLPCIDRIAERCTWDMEFVVPRRMGGTIMDMDTDSTFDEDATVVVCSGEVVEQVIHPKDHTKKIVHYNLSVPTAAPFIGFAIGPFEMIKLSPSQLQEEVLNAAELDESQQQSLMAEINMMSNIYAFALPGFREELNISCTFLMHAMHFYAQEYGSYPFSDFKLVFIDDAWCDTASSASLAICSSRLLHDASIIDQTYHTRHALSLALARQWFGVHIIQKTWMDTWLIAGLANLMGSLFIKRHLGNNEYRLRLKKDMELCCSLDVNRAPLYNPALPSPLDPDDLSFLELKAPLVLYILDRRMCKAGSTLGLSRVIPKILVSAMSGELAQNAISTHYFMRLCRKVSGFDTKTFADQWIYKSGCPKLNFAFNFNRKKMVVEFFMKQENTNSFISSTQDGERVPLTDGGIVNYQEFMTPLFTGSLTVRIHEADGTPYEHILDIHSAEQKYEVQFNTKYKRIRRNTKRFRAKQAAAAAAVAEEEQENEEGAEPGTTTMLGIIPSLGLGMPVFEDPIKKQEWQIYEWGQGGEDTSGAASAMFDWIRLDAEFEWLTSIEFQQPDYMWAAQLTKDRDVVAQHDAVTALQHMPSPQTSTSLLRALLDQKCFYKIRMECAYALASCASPAVGWIGLLQLGKMFRKRYCFPISSPDDDEDGIPLALAIPKPNNFSNIPDYFIQKAVVIAFSQIRDSRGLAPEKVRKLLLDLLKYNDNIGNEFSDCYYISTMISALGDSLIPSPNTPDALAADTPEGKELASAALSEIERFRTLDYVIPTYHNIVTVSCLKTITKLMMNNLMDVNLATFMPYTRYGNYLEVRLTAFDSLFVLAGLLNNELTNYFLTVIKEDPCAYVSHYVSRAMLTWLGLALRDKTDTTQTKTFEEFAEEEGKVVIEDEKRRLQKTVQQEFQASVESLRKRFGGNTELQDNLWDLLNSRENVTIDHSIRKYLLQFCEYMYKPIDVGLKVTIRVPALQPQEVTEDLSEPATPTQPILRISKPKQPSKEKKDSEGMISLAHFTFQDLIRLVTFSLCPVGKSIKISSSIRSFVSDSSDVTPEQTTSSFTISPPSSPSSQSLQLTGRPSEPKFTTTIKPPKSLKSTPKVTIKKSSKMPSSESKKVRRVYNKLQKHRAAAVFLQEVNEEMDGAPGYYDIIKQPMDLGKIKNKVDQKVYTSFSQFEADVRLMLSNCYVFNLPGSFAYDQGQMLENVLEKELAKGREGDESQNMTIVESREQSPVGNAAMVILTKPVDNLSFDSSTITQLLPTTQPSQPQPQPSRSSMPPQLMQPSQQQPQQPHLLSQASEPQPLSQSTQHPSASTQLQPKHFVQSPSRPAPSPQHAHTHKSQPSTFVPSPKHQRQHGSEPPPFTARPPQPLVGNPETATNPRPLPTSVPPSATPTSVPRTRTIKDICTSILIKTMESRHAFEFIRPVDPIKQGIPQYMEIIKRPMDLGTIKAKLVNDQYASVQQFDDDIRLMLSNCYKFNPPNTYVYNEAKQLEQIYNKEYDANFGTNRQTQLPSAPRYATTTPNGASQGDASVTKMPTISPPTAQHKDQSALNLHKPTQPSSAPVTPTKKEKPRKSSLKTVPTLPTSASPAGPSTTSTASPRVSAIQPLMDSTNADKCRRILSQLWNRPESLAFHYPLDVVALNIPTYLDIIKRPMDLTTVRENLEKGNIKTVWDFERDIRQIFWNCFRFNDSMAAISQQGQALLSFFNRLWYNDFAEPDCLKGDDERVARNLLSLLMKQEYAALFTEPVDIYAIPEYKERIKSPMDLRTMTEKLTTGRYTSLKQVDADLRLMFDNCFKFNNSKSFAYDQGKRLERYYHNNGGKELRARIKERQRQNTPGKSDTMDKHSPSPSSASTSKSASKSVSPFHSRHNLPSPVRPITVGPLPDKPTLPPASPSSVQKARSTTTPPFKAPAITPPVRPASTGASPSVTVSTSGATHPSAQPLPSSTSSPAKLLPGLHTKLDALLVKLKKNKNAAPFLIPVDPIALNIPHYSTIVPNPMDLGTMTKKLRSGGYKLVKEFEADFRLIVTNCILFNSPDHVISGLVKSLETIFNKEIQPIKLKEEQLMAGIKTSGSSKASGKKSTSSTSSIKPDVKKYKPVLDKLKTKEYYGAFAVPVDPVALQIPTYYDYVKHPIDFGTILKKLDKYPDADALLHDIKQVFVNCYLFNLSDDIVAQWGRLLQQDFVNLCNDKGLKTIHIDMDRERQVAESEGAVLQDLTYYAPPTFSNLPSAAPFTVAPPLSAYQPQQTPMVMPPPPNDNKRSYEDSFYGGYQHDDLKKPKLEHSSSSSNGNFM</sequence>
<dbReference type="GO" id="GO:0016251">
    <property type="term" value="F:RNA polymerase II general transcription initiation factor activity"/>
    <property type="evidence" value="ECO:0007669"/>
    <property type="project" value="TreeGrafter"/>
</dbReference>
<dbReference type="PROSITE" id="PS50014">
    <property type="entry name" value="BROMODOMAIN_2"/>
    <property type="match status" value="6"/>
</dbReference>
<dbReference type="EMBL" id="LT550481">
    <property type="protein sequence ID" value="SAL95691.1"/>
    <property type="molecule type" value="Genomic_DNA"/>
</dbReference>
<evidence type="ECO:0000256" key="9">
    <source>
        <dbReference type="ARBA" id="ARBA00076306"/>
    </source>
</evidence>
<dbReference type="SMART" id="SM00297">
    <property type="entry name" value="BROMO"/>
    <property type="match status" value="6"/>
</dbReference>
<dbReference type="SUPFAM" id="SSF63737">
    <property type="entry name" value="Leukotriene A4 hydrolase N-terminal domain"/>
    <property type="match status" value="1"/>
</dbReference>
<feature type="region of interest" description="Disordered" evidence="11">
    <location>
        <begin position="1367"/>
        <end position="1386"/>
    </location>
</feature>
<dbReference type="Gene3D" id="1.10.390.10">
    <property type="entry name" value="Neutral Protease Domain 2"/>
    <property type="match status" value="1"/>
</dbReference>
<evidence type="ECO:0000256" key="7">
    <source>
        <dbReference type="ARBA" id="ARBA00023242"/>
    </source>
</evidence>
<dbReference type="InterPro" id="IPR042097">
    <property type="entry name" value="Aminopeptidase_N-like_N_sf"/>
</dbReference>
<evidence type="ECO:0000256" key="1">
    <source>
        <dbReference type="ARBA" id="ARBA00004123"/>
    </source>
</evidence>
<name>A0A168KYL2_ABSGL</name>
<dbReference type="Pfam" id="PF00439">
    <property type="entry name" value="Bromodomain"/>
    <property type="match status" value="6"/>
</dbReference>
<dbReference type="Proteomes" id="UP000078561">
    <property type="component" value="Unassembled WGS sequence"/>
</dbReference>
<dbReference type="InterPro" id="IPR057345">
    <property type="entry name" value="Ig-like_TAF2"/>
</dbReference>
<evidence type="ECO:0000313" key="13">
    <source>
        <dbReference type="EMBL" id="SAL95691.1"/>
    </source>
</evidence>
<evidence type="ECO:0000256" key="8">
    <source>
        <dbReference type="ARBA" id="ARBA00025346"/>
    </source>
</evidence>
<dbReference type="GO" id="GO:0006367">
    <property type="term" value="P:transcription initiation at RNA polymerase II promoter"/>
    <property type="evidence" value="ECO:0007669"/>
    <property type="project" value="TreeGrafter"/>
</dbReference>
<dbReference type="FunFam" id="1.10.390.10:FF:000011">
    <property type="entry name" value="Transcription initiation factor TFIID subunit"/>
    <property type="match status" value="1"/>
</dbReference>
<dbReference type="Gene3D" id="1.20.920.10">
    <property type="entry name" value="Bromodomain-like"/>
    <property type="match status" value="6"/>
</dbReference>
<dbReference type="SUPFAM" id="SSF47370">
    <property type="entry name" value="Bromodomain"/>
    <property type="match status" value="6"/>
</dbReference>
<feature type="domain" description="Bromo" evidence="12">
    <location>
        <begin position="2262"/>
        <end position="2332"/>
    </location>
</feature>